<name>A0A3D1JI07_9CHLR</name>
<gene>
    <name evidence="3" type="ORF">DEQ80_10160</name>
</gene>
<evidence type="ECO:0000259" key="2">
    <source>
        <dbReference type="Pfam" id="PF04167"/>
    </source>
</evidence>
<dbReference type="Gene3D" id="2.40.380.10">
    <property type="entry name" value="FomD-like"/>
    <property type="match status" value="1"/>
</dbReference>
<dbReference type="SUPFAM" id="SSF159234">
    <property type="entry name" value="FomD-like"/>
    <property type="match status" value="1"/>
</dbReference>
<feature type="domain" description="DUF402" evidence="2">
    <location>
        <begin position="41"/>
        <end position="146"/>
    </location>
</feature>
<dbReference type="InterPro" id="IPR050212">
    <property type="entry name" value="Ntdp-like"/>
</dbReference>
<reference evidence="3 4" key="1">
    <citation type="journal article" date="2018" name="Nat. Biotechnol.">
        <title>A standardized bacterial taxonomy based on genome phylogeny substantially revises the tree of life.</title>
        <authorList>
            <person name="Parks D.H."/>
            <person name="Chuvochina M."/>
            <person name="Waite D.W."/>
            <person name="Rinke C."/>
            <person name="Skarshewski A."/>
            <person name="Chaumeil P.A."/>
            <person name="Hugenholtz P."/>
        </authorList>
    </citation>
    <scope>NUCLEOTIDE SEQUENCE [LARGE SCALE GENOMIC DNA]</scope>
    <source>
        <strain evidence="3">UBA8781</strain>
    </source>
</reference>
<dbReference type="InterPro" id="IPR035930">
    <property type="entry name" value="FomD-like_sf"/>
</dbReference>
<evidence type="ECO:0000256" key="1">
    <source>
        <dbReference type="ARBA" id="ARBA00022801"/>
    </source>
</evidence>
<dbReference type="PANTHER" id="PTHR39159">
    <property type="match status" value="1"/>
</dbReference>
<accession>A0A3D1JI07</accession>
<dbReference type="InterPro" id="IPR007295">
    <property type="entry name" value="DUF402"/>
</dbReference>
<comment type="caution">
    <text evidence="3">The sequence shown here is derived from an EMBL/GenBank/DDBJ whole genome shotgun (WGS) entry which is preliminary data.</text>
</comment>
<dbReference type="PANTHER" id="PTHR39159:SF1">
    <property type="entry name" value="UPF0374 PROTEIN YGAC"/>
    <property type="match status" value="1"/>
</dbReference>
<evidence type="ECO:0000313" key="4">
    <source>
        <dbReference type="Proteomes" id="UP000264141"/>
    </source>
</evidence>
<protein>
    <submittedName>
        <fullName evidence="3">DUF402 domain-containing protein</fullName>
    </submittedName>
</protein>
<dbReference type="EMBL" id="DPBP01000041">
    <property type="protein sequence ID" value="HCE18211.1"/>
    <property type="molecule type" value="Genomic_DNA"/>
</dbReference>
<dbReference type="Proteomes" id="UP000264141">
    <property type="component" value="Unassembled WGS sequence"/>
</dbReference>
<sequence length="160" mass="18841">MDDVTVIKLNISGEETWRYRGRLVRCTGRGVFLEAHFNRDDLPFHEIVMRRGDLFLEAYFNDRWYNLFEIHDRESGEIKAWYCNVTRPAEFTGREIRYVDLALDILVYPDGRQLVLDADEFALLELDASTRQQALAALEELKRLVKPQQGFRLTPDFLPE</sequence>
<dbReference type="AlphaFoldDB" id="A0A3D1JI07"/>
<keyword evidence="1" id="KW-0378">Hydrolase</keyword>
<organism evidence="3 4">
    <name type="scientific">Anaerolinea thermolimosa</name>
    <dbReference type="NCBI Taxonomy" id="229919"/>
    <lineage>
        <taxon>Bacteria</taxon>
        <taxon>Bacillati</taxon>
        <taxon>Chloroflexota</taxon>
        <taxon>Anaerolineae</taxon>
        <taxon>Anaerolineales</taxon>
        <taxon>Anaerolineaceae</taxon>
        <taxon>Anaerolinea</taxon>
    </lineage>
</organism>
<evidence type="ECO:0000313" key="3">
    <source>
        <dbReference type="EMBL" id="HCE18211.1"/>
    </source>
</evidence>
<proteinExistence type="predicted"/>
<dbReference type="Pfam" id="PF04167">
    <property type="entry name" value="DUF402"/>
    <property type="match status" value="1"/>
</dbReference>
<dbReference type="GO" id="GO:0016787">
    <property type="term" value="F:hydrolase activity"/>
    <property type="evidence" value="ECO:0007669"/>
    <property type="project" value="UniProtKB-KW"/>
</dbReference>
<dbReference type="STRING" id="229919.GCA_001050195_00258"/>